<proteinExistence type="predicted"/>
<dbReference type="PANTHER" id="PTHR38439:SF2">
    <property type="entry name" value="OUTER MEMBRANE PROTEIN H.8"/>
    <property type="match status" value="1"/>
</dbReference>
<sequence>MRRLILFLFALASVAFSWAETLRFELKPAPGLKFDYSAFYVTPGQEVELTFRNTDIMLHNLVITAPGKREAVVKAAENLAYRAAKLNYIPRTEDVLWSIPVVNQGEAMAITFKAPEIEGKYPYVCTYPGHGYIMYGDMIVSQTPQAPVPFDAEAASEEEHSHALELTRPLVRRFFLPHTGPASIAVALPGGMSYCWDTGACRFRYAWAGGFVHNLDSLPSQAPSSAATLAGNIFYTETFEIPIRFGKGSYQATQEVQWRYLGYRLDSGGYPSFEYEVNGNRVIETVKIEHKMITRTFECDTDETVWFFFDPELGERFHADGERVEDAAAFRFPSDGSGKTSVTVTMHFH</sequence>
<dbReference type="GO" id="GO:0005507">
    <property type="term" value="F:copper ion binding"/>
    <property type="evidence" value="ECO:0007669"/>
    <property type="project" value="InterPro"/>
</dbReference>
<feature type="domain" description="Blue (type 1) copper" evidence="5">
    <location>
        <begin position="32"/>
        <end position="140"/>
    </location>
</feature>
<keyword evidence="3" id="KW-0249">Electron transport</keyword>
<keyword evidence="1" id="KW-0813">Transport</keyword>
<keyword evidence="7" id="KW-1185">Reference proteome</keyword>
<dbReference type="PANTHER" id="PTHR38439">
    <property type="entry name" value="AURACYANIN-B"/>
    <property type="match status" value="1"/>
</dbReference>
<evidence type="ECO:0000313" key="7">
    <source>
        <dbReference type="Proteomes" id="UP000617628"/>
    </source>
</evidence>
<keyword evidence="2" id="KW-0479">Metal-binding</keyword>
<dbReference type="Gene3D" id="2.60.40.420">
    <property type="entry name" value="Cupredoxins - blue copper proteins"/>
    <property type="match status" value="1"/>
</dbReference>
<dbReference type="Pfam" id="PF00127">
    <property type="entry name" value="Copper-bind"/>
    <property type="match status" value="1"/>
</dbReference>
<evidence type="ECO:0000313" key="6">
    <source>
        <dbReference type="EMBL" id="MBK1875910.1"/>
    </source>
</evidence>
<dbReference type="GO" id="GO:0009055">
    <property type="term" value="F:electron transfer activity"/>
    <property type="evidence" value="ECO:0007669"/>
    <property type="project" value="InterPro"/>
</dbReference>
<accession>A0A934RUZ0</accession>
<dbReference type="Proteomes" id="UP000617628">
    <property type="component" value="Unassembled WGS sequence"/>
</dbReference>
<evidence type="ECO:0000256" key="4">
    <source>
        <dbReference type="ARBA" id="ARBA00023008"/>
    </source>
</evidence>
<dbReference type="RefSeq" id="WP_200354127.1">
    <property type="nucleotide sequence ID" value="NZ_JAENIL010000005.1"/>
</dbReference>
<dbReference type="AlphaFoldDB" id="A0A934RUZ0"/>
<evidence type="ECO:0000256" key="2">
    <source>
        <dbReference type="ARBA" id="ARBA00022723"/>
    </source>
</evidence>
<name>A0A934RUZ0_9BACT</name>
<dbReference type="PROSITE" id="PS00196">
    <property type="entry name" value="COPPER_BLUE"/>
    <property type="match status" value="1"/>
</dbReference>
<evidence type="ECO:0000256" key="1">
    <source>
        <dbReference type="ARBA" id="ARBA00022448"/>
    </source>
</evidence>
<evidence type="ECO:0000259" key="5">
    <source>
        <dbReference type="Pfam" id="PF00127"/>
    </source>
</evidence>
<dbReference type="SUPFAM" id="SSF49503">
    <property type="entry name" value="Cupredoxins"/>
    <property type="match status" value="1"/>
</dbReference>
<dbReference type="EMBL" id="JAENIL010000005">
    <property type="protein sequence ID" value="MBK1875910.1"/>
    <property type="molecule type" value="Genomic_DNA"/>
</dbReference>
<evidence type="ECO:0000256" key="3">
    <source>
        <dbReference type="ARBA" id="ARBA00022982"/>
    </source>
</evidence>
<dbReference type="InterPro" id="IPR008972">
    <property type="entry name" value="Cupredoxin"/>
</dbReference>
<dbReference type="InterPro" id="IPR028871">
    <property type="entry name" value="BlueCu_1_BS"/>
</dbReference>
<reference evidence="6" key="1">
    <citation type="submission" date="2021-01" db="EMBL/GenBank/DDBJ databases">
        <title>Modified the classification status of verrucomicrobia.</title>
        <authorList>
            <person name="Feng X."/>
        </authorList>
    </citation>
    <scope>NUCLEOTIDE SEQUENCE</scope>
    <source>
        <strain evidence="6">KCTC 13126</strain>
    </source>
</reference>
<comment type="caution">
    <text evidence="6">The sequence shown here is derived from an EMBL/GenBank/DDBJ whole genome shotgun (WGS) entry which is preliminary data.</text>
</comment>
<keyword evidence="4" id="KW-0186">Copper</keyword>
<dbReference type="CDD" id="cd04233">
    <property type="entry name" value="Auracyanin"/>
    <property type="match status" value="1"/>
</dbReference>
<dbReference type="InterPro" id="IPR050845">
    <property type="entry name" value="Cu-binding_ET"/>
</dbReference>
<organism evidence="6 7">
    <name type="scientific">Pelagicoccus mobilis</name>
    <dbReference type="NCBI Taxonomy" id="415221"/>
    <lineage>
        <taxon>Bacteria</taxon>
        <taxon>Pseudomonadati</taxon>
        <taxon>Verrucomicrobiota</taxon>
        <taxon>Opitutia</taxon>
        <taxon>Puniceicoccales</taxon>
        <taxon>Pelagicoccaceae</taxon>
        <taxon>Pelagicoccus</taxon>
    </lineage>
</organism>
<dbReference type="InterPro" id="IPR000923">
    <property type="entry name" value="BlueCu_1"/>
</dbReference>
<gene>
    <name evidence="6" type="ORF">JIN87_03460</name>
</gene>
<protein>
    <recommendedName>
        <fullName evidence="5">Blue (type 1) copper domain-containing protein</fullName>
    </recommendedName>
</protein>